<feature type="domain" description="CCA-adding enzyme C-terminal" evidence="14">
    <location>
        <begin position="244"/>
        <end position="391"/>
    </location>
</feature>
<proteinExistence type="inferred from homology"/>
<evidence type="ECO:0000259" key="14">
    <source>
        <dbReference type="Pfam" id="PF13735"/>
    </source>
</evidence>
<comment type="miscellaneous">
    <text evidence="11">A single active site specifically recognizes both ATP and CTP and is responsible for their addition.</text>
</comment>
<dbReference type="RefSeq" id="WP_006636380.1">
    <property type="nucleotide sequence ID" value="NZ_BORD01000005.1"/>
</dbReference>
<dbReference type="InterPro" id="IPR023068">
    <property type="entry name" value="CCA-adding_enz_firmicutes"/>
</dbReference>
<evidence type="ECO:0000256" key="7">
    <source>
        <dbReference type="ARBA" id="ARBA00022800"/>
    </source>
</evidence>
<dbReference type="InterPro" id="IPR032810">
    <property type="entry name" value="CCA-adding_enz_C"/>
</dbReference>
<dbReference type="SUPFAM" id="SSF81301">
    <property type="entry name" value="Nucleotidyltransferase"/>
    <property type="match status" value="1"/>
</dbReference>
<evidence type="ECO:0000313" key="15">
    <source>
        <dbReference type="EMBL" id="ASB88732.1"/>
    </source>
</evidence>
<evidence type="ECO:0000256" key="1">
    <source>
        <dbReference type="ARBA" id="ARBA00001946"/>
    </source>
</evidence>
<evidence type="ECO:0000256" key="4">
    <source>
        <dbReference type="ARBA" id="ARBA00022695"/>
    </source>
</evidence>
<dbReference type="InterPro" id="IPR032828">
    <property type="entry name" value="PolyA_RNA-bd"/>
</dbReference>
<feature type="binding site" evidence="11">
    <location>
        <position position="157"/>
    </location>
    <ligand>
        <name>ATP</name>
        <dbReference type="ChEBI" id="CHEBI:30616"/>
    </ligand>
</feature>
<feature type="binding site" evidence="11">
    <location>
        <position position="160"/>
    </location>
    <ligand>
        <name>CTP</name>
        <dbReference type="ChEBI" id="CHEBI:37563"/>
    </ligand>
</feature>
<comment type="similarity">
    <text evidence="11">Belongs to the tRNA nucleotidyltransferase/poly(A) polymerase family. Bacterial CCA-adding enzyme type 3 subfamily.</text>
</comment>
<comment type="catalytic activity">
    <reaction evidence="11">
        <text>a tRNA with a 3' CCA end + 2 CTP + ATP = a tRNA with a 3' CCACCA end + 3 diphosphate</text>
        <dbReference type="Rhea" id="RHEA:76235"/>
        <dbReference type="Rhea" id="RHEA-COMP:10468"/>
        <dbReference type="Rhea" id="RHEA-COMP:18655"/>
        <dbReference type="ChEBI" id="CHEBI:30616"/>
        <dbReference type="ChEBI" id="CHEBI:33019"/>
        <dbReference type="ChEBI" id="CHEBI:37563"/>
        <dbReference type="ChEBI" id="CHEBI:83071"/>
        <dbReference type="ChEBI" id="CHEBI:195187"/>
    </reaction>
</comment>
<keyword evidence="16" id="KW-1185">Reference proteome</keyword>
<dbReference type="CDD" id="cd05398">
    <property type="entry name" value="NT_ClassII-CCAase"/>
    <property type="match status" value="1"/>
</dbReference>
<dbReference type="EMBL" id="CP021920">
    <property type="protein sequence ID" value="ASB88732.1"/>
    <property type="molecule type" value="Genomic_DNA"/>
</dbReference>
<feature type="binding site" evidence="11">
    <location>
        <position position="40"/>
    </location>
    <ligand>
        <name>Mg(2+)</name>
        <dbReference type="ChEBI" id="CHEBI:18420"/>
    </ligand>
</feature>
<sequence length="397" mass="44676">MEDLFLKALPLLHELKKHGWQAYFVGGAVRDVHMNRAVGDIDIATDAPPEEIENIFPKTIDVGKEHGTIIVLFDGESYEVTTFRAELEYEDHRRPSGVHFIKSLKEDLKRRDLTINAMAMDADGKLIDYFGGLQDIKEKVIQTVGDPAERFHEDALRMLRALRFMSQLEFALSGKTKTAICENRQLLAHISTERKTVEFEKLLKGKAADRALAMAADTGLYKELPGLAGKKDGVRSAGVFPFYKLEKRADIWAAFISMVSIDAADAPAFLKSWKLPGKIIKQAVHVAESIEKKWDRLSMYEAGEETLLSACKIHMLKEKGEIDDRRLAEIRQAYMELPIKSLKDLAVTGGDLLNLRNKPPGKWVSEDLKQIELAVLKGELANQKKAIEEWLDACSQT</sequence>
<evidence type="ECO:0000256" key="11">
    <source>
        <dbReference type="HAMAP-Rule" id="MF_01263"/>
    </source>
</evidence>
<evidence type="ECO:0000256" key="6">
    <source>
        <dbReference type="ARBA" id="ARBA00022741"/>
    </source>
</evidence>
<keyword evidence="7 11" id="KW-0692">RNA repair</keyword>
<dbReference type="InterPro" id="IPR050264">
    <property type="entry name" value="Bact_CCA-adding_enz_type3_sf"/>
</dbReference>
<keyword evidence="2 11" id="KW-0808">Transferase</keyword>
<dbReference type="Gene3D" id="1.20.58.560">
    <property type="match status" value="1"/>
</dbReference>
<gene>
    <name evidence="11" type="primary">cca</name>
    <name evidence="15" type="ORF">S101395_02224</name>
</gene>
<evidence type="ECO:0000313" key="16">
    <source>
        <dbReference type="Proteomes" id="UP000196877"/>
    </source>
</evidence>
<feature type="binding site" evidence="11">
    <location>
        <position position="42"/>
    </location>
    <ligand>
        <name>Mg(2+)</name>
        <dbReference type="ChEBI" id="CHEBI:18420"/>
    </ligand>
</feature>
<evidence type="ECO:0000259" key="12">
    <source>
        <dbReference type="Pfam" id="PF01743"/>
    </source>
</evidence>
<feature type="domain" description="Poly A polymerase head" evidence="12">
    <location>
        <begin position="22"/>
        <end position="141"/>
    </location>
</feature>
<feature type="binding site" evidence="11">
    <location>
        <position position="154"/>
    </location>
    <ligand>
        <name>ATP</name>
        <dbReference type="ChEBI" id="CHEBI:30616"/>
    </ligand>
</feature>
<evidence type="ECO:0000259" key="13">
    <source>
        <dbReference type="Pfam" id="PF12627"/>
    </source>
</evidence>
<accession>A0ABM6LHC9</accession>
<dbReference type="NCBIfam" id="NF009814">
    <property type="entry name" value="PRK13299.1"/>
    <property type="match status" value="1"/>
</dbReference>
<dbReference type="PANTHER" id="PTHR46173:SF1">
    <property type="entry name" value="CCA TRNA NUCLEOTIDYLTRANSFERASE 1, MITOCHONDRIAL"/>
    <property type="match status" value="1"/>
</dbReference>
<dbReference type="GO" id="GO:0016787">
    <property type="term" value="F:hydrolase activity"/>
    <property type="evidence" value="ECO:0007669"/>
    <property type="project" value="UniProtKB-KW"/>
</dbReference>
<comment type="function">
    <text evidence="11">Catalyzes the addition and repair of the essential 3'-terminal CCA sequence in tRNAs without using a nucleic acid template. Adds these three nucleotides in the order of C, C, and A to the tRNA nucleotide-73, using CTP and ATP as substrates and producing inorganic pyrophosphate. tRNA 3'-terminal CCA addition is required both for tRNA processing and repair. Also involved in tRNA surveillance by mediating tandem CCA addition to generate a CCACCA at the 3' terminus of unstable tRNAs. While stable tRNAs receive only 3'-terminal CCA, unstable tRNAs are marked with CCACCA and rapidly degraded.</text>
</comment>
<protein>
    <recommendedName>
        <fullName evidence="11">CCA-adding enzyme</fullName>
        <ecNumber evidence="11">2.7.7.72</ecNumber>
    </recommendedName>
    <alternativeName>
        <fullName evidence="11">CCA tRNA nucleotidyltransferase</fullName>
    </alternativeName>
    <alternativeName>
        <fullName evidence="11">tRNA CCA-pyrophosphorylase</fullName>
    </alternativeName>
    <alternativeName>
        <fullName evidence="11">tRNA adenylyl-/cytidylyl- transferase</fullName>
    </alternativeName>
    <alternativeName>
        <fullName evidence="11">tRNA nucleotidyltransferase</fullName>
    </alternativeName>
    <alternativeName>
        <fullName evidence="11">tRNA-NT</fullName>
    </alternativeName>
</protein>
<feature type="binding site" evidence="11">
    <location>
        <position position="163"/>
    </location>
    <ligand>
        <name>CTP</name>
        <dbReference type="ChEBI" id="CHEBI:37563"/>
    </ligand>
</feature>
<keyword evidence="10 11" id="KW-0694">RNA-binding</keyword>
<organism evidence="15 16">
    <name type="scientific">Bacillus sonorensis</name>
    <dbReference type="NCBI Taxonomy" id="119858"/>
    <lineage>
        <taxon>Bacteria</taxon>
        <taxon>Bacillati</taxon>
        <taxon>Bacillota</taxon>
        <taxon>Bacilli</taxon>
        <taxon>Bacillales</taxon>
        <taxon>Bacillaceae</taxon>
        <taxon>Bacillus</taxon>
    </lineage>
</organism>
<feature type="binding site" evidence="11">
    <location>
        <position position="111"/>
    </location>
    <ligand>
        <name>ATP</name>
        <dbReference type="ChEBI" id="CHEBI:30616"/>
    </ligand>
</feature>
<dbReference type="InterPro" id="IPR002646">
    <property type="entry name" value="PolA_pol_head_dom"/>
</dbReference>
<feature type="binding site" evidence="11">
    <location>
        <position position="163"/>
    </location>
    <ligand>
        <name>ATP</name>
        <dbReference type="ChEBI" id="CHEBI:30616"/>
    </ligand>
</feature>
<evidence type="ECO:0000256" key="3">
    <source>
        <dbReference type="ARBA" id="ARBA00022694"/>
    </source>
</evidence>
<feature type="binding site" evidence="11">
    <location>
        <position position="30"/>
    </location>
    <ligand>
        <name>ATP</name>
        <dbReference type="ChEBI" id="CHEBI:30616"/>
    </ligand>
</feature>
<comment type="cofactor">
    <cofactor evidence="1 11">
        <name>Mg(2+)</name>
        <dbReference type="ChEBI" id="CHEBI:18420"/>
    </cofactor>
</comment>
<dbReference type="GO" id="GO:0004810">
    <property type="term" value="F:CCA tRNA nucleotidyltransferase activity"/>
    <property type="evidence" value="ECO:0007669"/>
    <property type="project" value="UniProtKB-EC"/>
</dbReference>
<keyword evidence="4 11" id="KW-0548">Nucleotidyltransferase</keyword>
<dbReference type="SUPFAM" id="SSF81891">
    <property type="entry name" value="Poly A polymerase C-terminal region-like"/>
    <property type="match status" value="1"/>
</dbReference>
<dbReference type="Gene3D" id="1.10.110.30">
    <property type="match status" value="1"/>
</dbReference>
<reference evidence="15 16" key="1">
    <citation type="submission" date="2017-06" db="EMBL/GenBank/DDBJ databases">
        <title>Genome sequence of Bacillus sonorensis strain SRCM101395.</title>
        <authorList>
            <person name="Cho S.H."/>
        </authorList>
    </citation>
    <scope>NUCLEOTIDE SEQUENCE [LARGE SCALE GENOMIC DNA]</scope>
    <source>
        <strain evidence="15 16">SRCM101395</strain>
    </source>
</reference>
<feature type="binding site" evidence="11">
    <location>
        <position position="27"/>
    </location>
    <ligand>
        <name>CTP</name>
        <dbReference type="ChEBI" id="CHEBI:37563"/>
    </ligand>
</feature>
<feature type="binding site" evidence="11">
    <location>
        <position position="27"/>
    </location>
    <ligand>
        <name>ATP</name>
        <dbReference type="ChEBI" id="CHEBI:30616"/>
    </ligand>
</feature>
<keyword evidence="15" id="KW-0378">Hydrolase</keyword>
<feature type="binding site" evidence="11">
    <location>
        <position position="30"/>
    </location>
    <ligand>
        <name>CTP</name>
        <dbReference type="ChEBI" id="CHEBI:37563"/>
    </ligand>
</feature>
<dbReference type="Proteomes" id="UP000196877">
    <property type="component" value="Chromosome"/>
</dbReference>
<dbReference type="Gene3D" id="1.10.246.80">
    <property type="match status" value="1"/>
</dbReference>
<evidence type="ECO:0000256" key="2">
    <source>
        <dbReference type="ARBA" id="ARBA00022679"/>
    </source>
</evidence>
<dbReference type="Pfam" id="PF12627">
    <property type="entry name" value="PolyA_pol_RNAbd"/>
    <property type="match status" value="1"/>
</dbReference>
<feature type="binding site" evidence="11">
    <location>
        <position position="154"/>
    </location>
    <ligand>
        <name>CTP</name>
        <dbReference type="ChEBI" id="CHEBI:37563"/>
    </ligand>
</feature>
<name>A0ABM6LHC9_9BACI</name>
<feature type="domain" description="tRNA nucleotidyltransferase/poly(A) polymerase RNA and SrmB- binding" evidence="13">
    <location>
        <begin position="170"/>
        <end position="227"/>
    </location>
</feature>
<feature type="binding site" evidence="11">
    <location>
        <position position="111"/>
    </location>
    <ligand>
        <name>CTP</name>
        <dbReference type="ChEBI" id="CHEBI:37563"/>
    </ligand>
</feature>
<dbReference type="PANTHER" id="PTHR46173">
    <property type="entry name" value="CCA TRNA NUCLEOTIDYLTRANSFERASE 1, MITOCHONDRIAL"/>
    <property type="match status" value="1"/>
</dbReference>
<dbReference type="EC" id="2.7.7.72" evidence="11"/>
<evidence type="ECO:0000256" key="9">
    <source>
        <dbReference type="ARBA" id="ARBA00022842"/>
    </source>
</evidence>
<dbReference type="Gene3D" id="3.30.460.10">
    <property type="entry name" value="Beta Polymerase, domain 2"/>
    <property type="match status" value="1"/>
</dbReference>
<dbReference type="Pfam" id="PF01743">
    <property type="entry name" value="PolyA_pol"/>
    <property type="match status" value="1"/>
</dbReference>
<dbReference type="HAMAP" id="MF_01263">
    <property type="entry name" value="CCA_bact_type3"/>
    <property type="match status" value="1"/>
</dbReference>
<evidence type="ECO:0000256" key="5">
    <source>
        <dbReference type="ARBA" id="ARBA00022723"/>
    </source>
</evidence>
<keyword evidence="8 11" id="KW-0067">ATP-binding</keyword>
<comment type="subunit">
    <text evidence="11">Homodimer.</text>
</comment>
<dbReference type="Pfam" id="PF13735">
    <property type="entry name" value="tRNA_NucTran2_2"/>
    <property type="match status" value="1"/>
</dbReference>
<keyword evidence="3 11" id="KW-0819">tRNA processing</keyword>
<dbReference type="InterPro" id="IPR043519">
    <property type="entry name" value="NT_sf"/>
</dbReference>
<evidence type="ECO:0000256" key="10">
    <source>
        <dbReference type="ARBA" id="ARBA00022884"/>
    </source>
</evidence>
<comment type="catalytic activity">
    <reaction evidence="11">
        <text>a tRNA precursor + 2 CTP + ATP = a tRNA with a 3' CCA end + 3 diphosphate</text>
        <dbReference type="Rhea" id="RHEA:14433"/>
        <dbReference type="Rhea" id="RHEA-COMP:10465"/>
        <dbReference type="Rhea" id="RHEA-COMP:10468"/>
        <dbReference type="ChEBI" id="CHEBI:30616"/>
        <dbReference type="ChEBI" id="CHEBI:33019"/>
        <dbReference type="ChEBI" id="CHEBI:37563"/>
        <dbReference type="ChEBI" id="CHEBI:74896"/>
        <dbReference type="ChEBI" id="CHEBI:83071"/>
        <dbReference type="EC" id="2.7.7.72"/>
    </reaction>
</comment>
<keyword evidence="5 11" id="KW-0479">Metal-binding</keyword>
<evidence type="ECO:0000256" key="8">
    <source>
        <dbReference type="ARBA" id="ARBA00022840"/>
    </source>
</evidence>
<dbReference type="GeneID" id="92853827"/>
<feature type="binding site" evidence="11">
    <location>
        <position position="157"/>
    </location>
    <ligand>
        <name>CTP</name>
        <dbReference type="ChEBI" id="CHEBI:37563"/>
    </ligand>
</feature>
<keyword evidence="6 11" id="KW-0547">Nucleotide-binding</keyword>
<feature type="binding site" evidence="11">
    <location>
        <position position="160"/>
    </location>
    <ligand>
        <name>ATP</name>
        <dbReference type="ChEBI" id="CHEBI:30616"/>
    </ligand>
</feature>
<keyword evidence="9 11" id="KW-0460">Magnesium</keyword>